<feature type="domain" description="BIG2" evidence="2">
    <location>
        <begin position="1205"/>
        <end position="1283"/>
    </location>
</feature>
<gene>
    <name evidence="3" type="ORF">CJD36_011245</name>
</gene>
<evidence type="ECO:0000313" key="3">
    <source>
        <dbReference type="EMBL" id="PQJ10543.1"/>
    </source>
</evidence>
<dbReference type="PANTHER" id="PTHR44103:SF1">
    <property type="entry name" value="PROPROTEIN CONVERTASE P"/>
    <property type="match status" value="1"/>
</dbReference>
<dbReference type="SUPFAM" id="SSF81296">
    <property type="entry name" value="E set domains"/>
    <property type="match status" value="1"/>
</dbReference>
<dbReference type="Pfam" id="PF13517">
    <property type="entry name" value="FG-GAP_3"/>
    <property type="match status" value="2"/>
</dbReference>
<dbReference type="EMBL" id="PPSL01000003">
    <property type="protein sequence ID" value="PQJ10543.1"/>
    <property type="molecule type" value="Genomic_DNA"/>
</dbReference>
<feature type="domain" description="BIG2" evidence="2">
    <location>
        <begin position="955"/>
        <end position="1037"/>
    </location>
</feature>
<proteinExistence type="predicted"/>
<dbReference type="Gene3D" id="2.60.40.1080">
    <property type="match status" value="3"/>
</dbReference>
<protein>
    <recommendedName>
        <fullName evidence="2">BIG2 domain-containing protein</fullName>
    </recommendedName>
</protein>
<dbReference type="InterPro" id="IPR013517">
    <property type="entry name" value="FG-GAP"/>
</dbReference>
<dbReference type="InterPro" id="IPR028994">
    <property type="entry name" value="Integrin_alpha_N"/>
</dbReference>
<accession>A0A2S7SUH3</accession>
<dbReference type="SUPFAM" id="SSF49373">
    <property type="entry name" value="Invasin/intimin cell-adhesion fragments"/>
    <property type="match status" value="3"/>
</dbReference>
<feature type="domain" description="BIG2" evidence="2">
    <location>
        <begin position="1540"/>
        <end position="1620"/>
    </location>
</feature>
<dbReference type="Proteomes" id="UP000239872">
    <property type="component" value="Unassembled WGS sequence"/>
</dbReference>
<organism evidence="3 4">
    <name type="scientific">Flavipsychrobacter stenotrophus</name>
    <dbReference type="NCBI Taxonomy" id="2077091"/>
    <lineage>
        <taxon>Bacteria</taxon>
        <taxon>Pseudomonadati</taxon>
        <taxon>Bacteroidota</taxon>
        <taxon>Chitinophagia</taxon>
        <taxon>Chitinophagales</taxon>
        <taxon>Chitinophagaceae</taxon>
        <taxon>Flavipsychrobacter</taxon>
    </lineage>
</organism>
<dbReference type="InterPro" id="IPR008964">
    <property type="entry name" value="Invasin/intimin_cell_adhesion"/>
</dbReference>
<dbReference type="PANTHER" id="PTHR44103">
    <property type="entry name" value="PROPROTEIN CONVERTASE P"/>
    <property type="match status" value="1"/>
</dbReference>
<name>A0A2S7SUH3_9BACT</name>
<feature type="domain" description="BIG2" evidence="2">
    <location>
        <begin position="1898"/>
        <end position="1972"/>
    </location>
</feature>
<feature type="domain" description="BIG2" evidence="2">
    <location>
        <begin position="1044"/>
        <end position="1117"/>
    </location>
</feature>
<keyword evidence="4" id="KW-1185">Reference proteome</keyword>
<dbReference type="Pfam" id="PF02368">
    <property type="entry name" value="Big_2"/>
    <property type="match status" value="3"/>
</dbReference>
<evidence type="ECO:0000256" key="1">
    <source>
        <dbReference type="ARBA" id="ARBA00022729"/>
    </source>
</evidence>
<dbReference type="SUPFAM" id="SSF69318">
    <property type="entry name" value="Integrin alpha N-terminal domain"/>
    <property type="match status" value="1"/>
</dbReference>
<comment type="caution">
    <text evidence="3">The sequence shown here is derived from an EMBL/GenBank/DDBJ whole genome shotgun (WGS) entry which is preliminary data.</text>
</comment>
<reference evidence="3 4" key="1">
    <citation type="submission" date="2018-01" db="EMBL/GenBank/DDBJ databases">
        <title>A novel member of the phylum Bacteroidetes isolated from glacier ice.</title>
        <authorList>
            <person name="Liu Q."/>
            <person name="Xin Y.-H."/>
        </authorList>
    </citation>
    <scope>NUCLEOTIDE SEQUENCE [LARGE SCALE GENOMIC DNA]</scope>
    <source>
        <strain evidence="3 4">RB1R16</strain>
    </source>
</reference>
<dbReference type="NCBIfam" id="TIGR04183">
    <property type="entry name" value="Por_Secre_tail"/>
    <property type="match status" value="1"/>
</dbReference>
<keyword evidence="1" id="KW-0732">Signal</keyword>
<dbReference type="InterPro" id="IPR014756">
    <property type="entry name" value="Ig_E-set"/>
</dbReference>
<dbReference type="SMART" id="SM00635">
    <property type="entry name" value="BID_2"/>
    <property type="match status" value="7"/>
</dbReference>
<dbReference type="Pfam" id="PF18962">
    <property type="entry name" value="Por_Secre_tail"/>
    <property type="match status" value="1"/>
</dbReference>
<dbReference type="InterPro" id="IPR003343">
    <property type="entry name" value="Big_2"/>
</dbReference>
<dbReference type="Gene3D" id="2.130.10.130">
    <property type="entry name" value="Integrin alpha, N-terminal"/>
    <property type="match status" value="2"/>
</dbReference>
<evidence type="ECO:0000259" key="2">
    <source>
        <dbReference type="SMART" id="SM00635"/>
    </source>
</evidence>
<feature type="domain" description="BIG2" evidence="2">
    <location>
        <begin position="1124"/>
        <end position="1196"/>
    </location>
</feature>
<feature type="domain" description="BIG2" evidence="2">
    <location>
        <begin position="1293"/>
        <end position="1364"/>
    </location>
</feature>
<dbReference type="InterPro" id="IPR026444">
    <property type="entry name" value="Secre_tail"/>
</dbReference>
<sequence length="2497" mass="255414">MIKKYSAFMSKNYPFLRLKHLTRSFAFVLAMIFVMKGTTSRAAAPVFARHVIDTTVCSSVSSFSIDNLLHFTDADGTDNITVATGPFLVSGAGATGSVSATTTVPSGTGTLSPSGTTFGGYGAGAYGIRSFKIMIDDGTSTDTVRINVHLVHSMVPSITGTYSSVHVGEQISFTGTDFTSSFDAYGAYTTAWTLSPGSNATVNASGVVTGTFPGNETLSYTVSNGACADGVATTPITVLTNVAPTLGSISGVSSLIPGRPFVINGSNFNTTAGNYTVYFGAVKAGTVTATTSTLTVNVPNGATNAPIYVLDNNSRLSSFIMPSPKPVFDSTSFIKATYTNTYAPNVQYNIFNANTAGGGAYSVEYGDIDGDGKPDLVVVSTGLDSVLVYRNNSIYGRVNQLSYAAPKTFKTSAAPISCRLADMDGDGKLDIITAGAGAAQVSVLRNTSTSGSLSFATRFDLACAGILPDEIAIADFNRDGRPDIAAIMTGVRDTATVRGFTPNDDQKHGRLIMFKNNYNYAPTVDLGVTSFDTAVTVFMYDTFSAPISLAAGDMNADGAADIVVSDHHKRQLNLFRNISIPGGAILFSAPNMISTAAGNPTGTRAAHNSNVTPGNSTALPSPGDYNYAVRLTGYPEQVKIGDLDNDGKVDLVVAVTDSDLLTSNQYNKIVVFHNTSSSSNLTFDPQDTSLNTSATLGTGITPVALTLADINGDGKLDIINSNAASGSISIHKNAGGATTYSFGTPVVKGLGGAVGPVCPAVGDIDGNNIPDIAVVSRGTAPNSRLTILRLYPQPDTFAIVADSIMCNLSTQFVHTHHGTNDSTITFWRVTNHGHITLSGNADTSVTVNSATPGTDTVSYYIVQLADTNVISKAIRVTVAGTPPHSTITGANSLCAGTNDTLNLSGVAGGTWTSQFPAVATVSATGVVHGLSAGVDTIRYVLITGCGNDTAYFPIAVTGLSFAPPISGLTRVCTGASNTISLSVSPTAPAGNTYRWRSTNPAVSSIDAVTGIVTGNTPGQDTMFYVITNSCSSDSTFKLDTVSANPTNGSISGASPMCIGQTVTFTDVTSTGSTSTAWSSSSPVATVNAATGAVTAVSAGAATISFAINGCQTIYDTLHVDVQPAQTASPISGPHRICIGSPLSLTAAAPSTGSFAWHTTNPAIATVNGSGMVTGVTNGNVDIHYVITNACGSDSTSYTDTIGTNPVSGVITGSVGSNMCNGTAQTLTSSTSNIYYSTWTTSAPTVVSVAPSGSVTAVANALSAGVNTTITATLYGCSLTPLTNTFTINVQDPQVASPISGPHRICIGSPLSLTAAAPATGSFTWHTTNPAIATVTGSGMVTGVANGNVDIHYVVTNACGSDSTSYTDTIGTTPSAGSISGNTNMCNGTSQTLTDSRTGIYYTTWSSAAPAVVAISGTTATTAGVSAIATGANTTITATMYGCAQTPITDLFTINVNAAPSVGTITGPTRQCIGAGASVTLTHSGPISGIWTRFSAATTNLTGANPTTVNVVGLAAGVDTIYYTVSAAGCPDSVAKHIDTVQANVVVGPITGPAGAGFDTVCIGGTLVFNDTSTMGTWSSVNTSIATVLPATGPAIINGVAGGTTTISYTVNSGCGAPIASTRVITVRNAATAGFITGNTPLCTGVPFGFTTSGDANGTWFSTNTSVANVDPTGLVVGSLGTPAPGANPSAQATIKYAVANVCNTDTASYAINIRVTPNASAITTTGGGNPAGLDSLCITSTLQQTATPNVTSAPAAGLTIVWSFSNANATITGTGAVPTTITGAAAGLDTLTFRVSNSCGFDTARRVIKIKAPLPAGTIVAPSTVCYPSPDFQMYDTLANGDTTYNGTWSVLTGGTSIFTTPTGMATAFPDFTSTTIIFTVPSFCGSVQATKVITVVPGPAAGVTTGNPALCVGTTDTLSNTNFPFGDYWTTSDVTIATVDASGVVTGNAAGSVDIYYVDTSACGSDTASFTVNVGGLSPTGYIYGQDTSCIPGTAQLYDTVAAAAGGVWSIVSGSTVASINPATGLVTALGSGAAVIAYTTTNGCGPNDTTFTFRVFDAPHLVSPLTATTCDSVVFTYPAVPDSLGSTFAWTRDTITGLANIANAGVGSSTEYLDDTVNTIVTTSYVYTSTLHGCSANDTVKVSVTPTPHLISPLFDTVCSGAPFTYIDIESTTPANATWIRPVAVNISNPTNNGVHSINETLIYTGPATAGGTVLYNYTIGYPGCPTHVETVTVSVNPTPAVPLITTHSPSEVCSMTMDQNFGSATPPPAGVNYTWFATGAQVWATGSTRQYSLVNFTAPGSAVVYLLATIPGLNCPAKDSFPVNVTTAVSDKPEVIYFNGDFVCLSYDQDTYQWGYDNRSTLDSELFAGETNQNYREETPDFTGKYYFVITTHNGCMQKTYYNAPTGVTNVTGSMGVMKVFPNPADQFVNVEINNTPGGKYKVEVVNLLGQTLNAQDLVNNKTTIGVADLASGVYFINCYHDGVKFASAKFVKN</sequence>
<evidence type="ECO:0000313" key="4">
    <source>
        <dbReference type="Proteomes" id="UP000239872"/>
    </source>
</evidence>